<accession>H1W5B2</accession>
<organism evidence="2 3">
    <name type="scientific">Colletotrichum higginsianum (strain IMI 349063)</name>
    <name type="common">Crucifer anthracnose fungus</name>
    <dbReference type="NCBI Taxonomy" id="759273"/>
    <lineage>
        <taxon>Eukaryota</taxon>
        <taxon>Fungi</taxon>
        <taxon>Dikarya</taxon>
        <taxon>Ascomycota</taxon>
        <taxon>Pezizomycotina</taxon>
        <taxon>Sordariomycetes</taxon>
        <taxon>Hypocreomycetidae</taxon>
        <taxon>Glomerellales</taxon>
        <taxon>Glomerellaceae</taxon>
        <taxon>Colletotrichum</taxon>
        <taxon>Colletotrichum destructivum species complex</taxon>
    </lineage>
</organism>
<dbReference type="EMBL" id="CACQ02010008">
    <property type="protein sequence ID" value="CCF47676.1"/>
    <property type="molecule type" value="Genomic_DNA"/>
</dbReference>
<evidence type="ECO:0000256" key="1">
    <source>
        <dbReference type="SAM" id="MobiDB-lite"/>
    </source>
</evidence>
<dbReference type="HOGENOM" id="CLU_1177821_0_0_1"/>
<protein>
    <submittedName>
        <fullName evidence="2">Uncharacterized protein</fullName>
    </submittedName>
</protein>
<dbReference type="VEuPathDB" id="FungiDB:CH63R_07747"/>
<feature type="non-terminal residue" evidence="2">
    <location>
        <position position="236"/>
    </location>
</feature>
<sequence>MLLVYQIGSVKIGEVVRYTVTYTPSQDRILPSPERLYLRVRNTSAIALRAAFVHGPYTLAAAAYPSNFNPNVKFANPRRYGVPEFEPMLKAGGSWECELVVPEHIRQSAGTGGGGHFGGAAPGAQEAESASWIVEVSSQVIFSTSAAVGYEVTLARDAKSLNLSSSLPVIGGQAQVPQPGKVADHQQSMGAKDGHHPAQPKGVFSKAIRLKVEDTASLWNTPRLPGWDDLNVDRLK</sequence>
<proteinExistence type="predicted"/>
<gene>
    <name evidence="2" type="ORF">CH063_15971</name>
</gene>
<dbReference type="Proteomes" id="UP000007174">
    <property type="component" value="Unassembled WGS sequence"/>
</dbReference>
<evidence type="ECO:0000313" key="2">
    <source>
        <dbReference type="EMBL" id="CCF47676.1"/>
    </source>
</evidence>
<name>H1W5B2_COLHI</name>
<dbReference type="AlphaFoldDB" id="H1W5B2"/>
<feature type="region of interest" description="Disordered" evidence="1">
    <location>
        <begin position="175"/>
        <end position="200"/>
    </location>
</feature>
<evidence type="ECO:0000313" key="3">
    <source>
        <dbReference type="Proteomes" id="UP000007174"/>
    </source>
</evidence>
<dbReference type="eggNOG" id="KOG4372">
    <property type="taxonomic scope" value="Eukaryota"/>
</dbReference>
<reference evidence="3" key="1">
    <citation type="journal article" date="2012" name="Nat. Genet.">
        <title>Lifestyle transitions in plant pathogenic Colletotrichum fungi deciphered by genome and transcriptome analyses.</title>
        <authorList>
            <person name="O'Connell R.J."/>
            <person name="Thon M.R."/>
            <person name="Hacquard S."/>
            <person name="Amyotte S.G."/>
            <person name="Kleemann J."/>
            <person name="Torres M.F."/>
            <person name="Damm U."/>
            <person name="Buiate E.A."/>
            <person name="Epstein L."/>
            <person name="Alkan N."/>
            <person name="Altmueller J."/>
            <person name="Alvarado-Balderrama L."/>
            <person name="Bauser C.A."/>
            <person name="Becker C."/>
            <person name="Birren B.W."/>
            <person name="Chen Z."/>
            <person name="Choi J."/>
            <person name="Crouch J.A."/>
            <person name="Duvick J.P."/>
            <person name="Farman M.A."/>
            <person name="Gan P."/>
            <person name="Heiman D."/>
            <person name="Henrissat B."/>
            <person name="Howard R.J."/>
            <person name="Kabbage M."/>
            <person name="Koch C."/>
            <person name="Kracher B."/>
            <person name="Kubo Y."/>
            <person name="Law A.D."/>
            <person name="Lebrun M.-H."/>
            <person name="Lee Y.-H."/>
            <person name="Miyara I."/>
            <person name="Moore N."/>
            <person name="Neumann U."/>
            <person name="Nordstroem K."/>
            <person name="Panaccione D.G."/>
            <person name="Panstruga R."/>
            <person name="Place M."/>
            <person name="Proctor R.H."/>
            <person name="Prusky D."/>
            <person name="Rech G."/>
            <person name="Reinhardt R."/>
            <person name="Rollins J.A."/>
            <person name="Rounsley S."/>
            <person name="Schardl C.L."/>
            <person name="Schwartz D.C."/>
            <person name="Shenoy N."/>
            <person name="Shirasu K."/>
            <person name="Sikhakolli U.R."/>
            <person name="Stueber K."/>
            <person name="Sukno S.A."/>
            <person name="Sweigard J.A."/>
            <person name="Takano Y."/>
            <person name="Takahara H."/>
            <person name="Trail F."/>
            <person name="van der Does H.C."/>
            <person name="Voll L.M."/>
            <person name="Will I."/>
            <person name="Young S."/>
            <person name="Zeng Q."/>
            <person name="Zhang J."/>
            <person name="Zhou S."/>
            <person name="Dickman M.B."/>
            <person name="Schulze-Lefert P."/>
            <person name="Ver Loren van Themaat E."/>
            <person name="Ma L.-J."/>
            <person name="Vaillancourt L.J."/>
        </authorList>
    </citation>
    <scope>NUCLEOTIDE SEQUENCE [LARGE SCALE GENOMIC DNA]</scope>
    <source>
        <strain evidence="3">IMI 349063</strain>
    </source>
</reference>
<dbReference type="STRING" id="759273.H1W5B2"/>